<evidence type="ECO:0000256" key="6">
    <source>
        <dbReference type="ARBA" id="ARBA00023136"/>
    </source>
</evidence>
<evidence type="ECO:0000256" key="2">
    <source>
        <dbReference type="ARBA" id="ARBA00022475"/>
    </source>
</evidence>
<sequence length="198" mass="21231">MRIFGSLLICLTLLTAKPVIAQNIDLRLLQHINGPTGSADGLWRGVSNSDYVFVMATPATMLITGIAQHNQTLKAEAFETGGAVLLSQGATVLLKDVIHRQRPYLAYPNIITGKMNSTDSSFPSGHTSAAFATATSLSLAFPKWYVIAPSFAYAGAVGYSRMYLGVHYPSDVLAGAVIGAGSAFLTFKLQHWLEKKIP</sequence>
<keyword evidence="3" id="KW-0812">Transmembrane</keyword>
<dbReference type="InterPro" id="IPR000326">
    <property type="entry name" value="PAP2/HPO"/>
</dbReference>
<keyword evidence="9" id="KW-1185">Reference proteome</keyword>
<accession>A0A2T5JGW6</accession>
<keyword evidence="4" id="KW-0378">Hydrolase</keyword>
<proteinExistence type="predicted"/>
<dbReference type="AlphaFoldDB" id="A0A2T5JGW6"/>
<reference evidence="8 9" key="1">
    <citation type="submission" date="2018-04" db="EMBL/GenBank/DDBJ databases">
        <title>Genomic Encyclopedia of Archaeal and Bacterial Type Strains, Phase II (KMG-II): from individual species to whole genera.</title>
        <authorList>
            <person name="Goeker M."/>
        </authorList>
    </citation>
    <scope>NUCLEOTIDE SEQUENCE [LARGE SCALE GENOMIC DNA]</scope>
    <source>
        <strain evidence="8 9">DSM 26809</strain>
    </source>
</reference>
<dbReference type="Gene3D" id="1.20.144.10">
    <property type="entry name" value="Phosphatidic acid phosphatase type 2/haloperoxidase"/>
    <property type="match status" value="1"/>
</dbReference>
<evidence type="ECO:0000256" key="4">
    <source>
        <dbReference type="ARBA" id="ARBA00022801"/>
    </source>
</evidence>
<evidence type="ECO:0000313" key="9">
    <source>
        <dbReference type="Proteomes" id="UP000244168"/>
    </source>
</evidence>
<evidence type="ECO:0000256" key="5">
    <source>
        <dbReference type="ARBA" id="ARBA00022989"/>
    </source>
</evidence>
<dbReference type="OrthoDB" id="9773582at2"/>
<comment type="subcellular location">
    <subcellularLocation>
        <location evidence="1">Cell membrane</location>
        <topology evidence="1">Multi-pass membrane protein</topology>
    </subcellularLocation>
</comment>
<dbReference type="SUPFAM" id="SSF48317">
    <property type="entry name" value="Acid phosphatase/Vanadium-dependent haloperoxidase"/>
    <property type="match status" value="1"/>
</dbReference>
<keyword evidence="5" id="KW-1133">Transmembrane helix</keyword>
<dbReference type="InterPro" id="IPR036938">
    <property type="entry name" value="PAP2/HPO_sf"/>
</dbReference>
<dbReference type="CDD" id="cd01610">
    <property type="entry name" value="PAP2_like"/>
    <property type="match status" value="1"/>
</dbReference>
<dbReference type="Proteomes" id="UP000244168">
    <property type="component" value="Unassembled WGS sequence"/>
</dbReference>
<dbReference type="SMART" id="SM00014">
    <property type="entry name" value="acidPPc"/>
    <property type="match status" value="1"/>
</dbReference>
<feature type="domain" description="Phosphatidic acid phosphatase type 2/haloperoxidase" evidence="7">
    <location>
        <begin position="80"/>
        <end position="187"/>
    </location>
</feature>
<protein>
    <submittedName>
        <fullName evidence="8">Undecaprenyl-diphosphatase</fullName>
    </submittedName>
</protein>
<dbReference type="PANTHER" id="PTHR14969:SF62">
    <property type="entry name" value="DECAPRENYLPHOSPHORYL-5-PHOSPHORIBOSE PHOSPHATASE RV3807C-RELATED"/>
    <property type="match status" value="1"/>
</dbReference>
<evidence type="ECO:0000313" key="8">
    <source>
        <dbReference type="EMBL" id="PTR01683.1"/>
    </source>
</evidence>
<dbReference type="GO" id="GO:0016787">
    <property type="term" value="F:hydrolase activity"/>
    <property type="evidence" value="ECO:0007669"/>
    <property type="project" value="UniProtKB-KW"/>
</dbReference>
<comment type="caution">
    <text evidence="8">The sequence shown here is derived from an EMBL/GenBank/DDBJ whole genome shotgun (WGS) entry which is preliminary data.</text>
</comment>
<dbReference type="Pfam" id="PF01569">
    <property type="entry name" value="PAP2"/>
    <property type="match status" value="1"/>
</dbReference>
<evidence type="ECO:0000259" key="7">
    <source>
        <dbReference type="SMART" id="SM00014"/>
    </source>
</evidence>
<gene>
    <name evidence="8" type="ORF">C8P68_101921</name>
</gene>
<evidence type="ECO:0000256" key="1">
    <source>
        <dbReference type="ARBA" id="ARBA00004651"/>
    </source>
</evidence>
<organism evidence="8 9">
    <name type="scientific">Mucilaginibacter yixingensis</name>
    <dbReference type="NCBI Taxonomy" id="1295612"/>
    <lineage>
        <taxon>Bacteria</taxon>
        <taxon>Pseudomonadati</taxon>
        <taxon>Bacteroidota</taxon>
        <taxon>Sphingobacteriia</taxon>
        <taxon>Sphingobacteriales</taxon>
        <taxon>Sphingobacteriaceae</taxon>
        <taxon>Mucilaginibacter</taxon>
    </lineage>
</organism>
<evidence type="ECO:0000256" key="3">
    <source>
        <dbReference type="ARBA" id="ARBA00022692"/>
    </source>
</evidence>
<dbReference type="GO" id="GO:0005886">
    <property type="term" value="C:plasma membrane"/>
    <property type="evidence" value="ECO:0007669"/>
    <property type="project" value="UniProtKB-SubCell"/>
</dbReference>
<keyword evidence="6" id="KW-0472">Membrane</keyword>
<dbReference type="PANTHER" id="PTHR14969">
    <property type="entry name" value="SPHINGOSINE-1-PHOSPHATE PHOSPHOHYDROLASE"/>
    <property type="match status" value="1"/>
</dbReference>
<dbReference type="EMBL" id="QAOQ01000001">
    <property type="protein sequence ID" value="PTR01683.1"/>
    <property type="molecule type" value="Genomic_DNA"/>
</dbReference>
<dbReference type="RefSeq" id="WP_107827056.1">
    <property type="nucleotide sequence ID" value="NZ_CP160205.1"/>
</dbReference>
<keyword evidence="2" id="KW-1003">Cell membrane</keyword>
<name>A0A2T5JGW6_9SPHI</name>